<feature type="compositionally biased region" description="Basic and acidic residues" evidence="1">
    <location>
        <begin position="110"/>
        <end position="137"/>
    </location>
</feature>
<reference evidence="4" key="2">
    <citation type="submission" date="2019-11" db="UniProtKB">
        <authorList>
            <consortium name="WormBaseParasite"/>
        </authorList>
    </citation>
    <scope>IDENTIFICATION</scope>
    <source>
        <strain evidence="4">Puerto Rican</strain>
    </source>
</reference>
<evidence type="ECO:0000256" key="1">
    <source>
        <dbReference type="SAM" id="MobiDB-lite"/>
    </source>
</evidence>
<evidence type="ECO:0000313" key="4">
    <source>
        <dbReference type="WBParaSite" id="Smp_343230.1"/>
    </source>
</evidence>
<keyword evidence="3" id="KW-1185">Reference proteome</keyword>
<reference evidence="3" key="1">
    <citation type="journal article" date="2012" name="PLoS Negl. Trop. Dis.">
        <title>A systematically improved high quality genome and transcriptome of the human blood fluke Schistosoma mansoni.</title>
        <authorList>
            <person name="Protasio A.V."/>
            <person name="Tsai I.J."/>
            <person name="Babbage A."/>
            <person name="Nichol S."/>
            <person name="Hunt M."/>
            <person name="Aslett M.A."/>
            <person name="De Silva N."/>
            <person name="Velarde G.S."/>
            <person name="Anderson T.J."/>
            <person name="Clark R.C."/>
            <person name="Davidson C."/>
            <person name="Dillon G.P."/>
            <person name="Holroyd N.E."/>
            <person name="LoVerde P.T."/>
            <person name="Lloyd C."/>
            <person name="McQuillan J."/>
            <person name="Oliveira G."/>
            <person name="Otto T.D."/>
            <person name="Parker-Manuel S.J."/>
            <person name="Quail M.A."/>
            <person name="Wilson R.A."/>
            <person name="Zerlotini A."/>
            <person name="Dunne D.W."/>
            <person name="Berriman M."/>
        </authorList>
    </citation>
    <scope>NUCLEOTIDE SEQUENCE [LARGE SCALE GENOMIC DNA]</scope>
    <source>
        <strain evidence="3">Puerto Rican</strain>
    </source>
</reference>
<dbReference type="Proteomes" id="UP000008854">
    <property type="component" value="Unassembled WGS sequence"/>
</dbReference>
<evidence type="ECO:0000313" key="3">
    <source>
        <dbReference type="Proteomes" id="UP000008854"/>
    </source>
</evidence>
<dbReference type="AlphaFoldDB" id="A0A5K4FDP6"/>
<sequence>MRTTYNFFQSLLWICLIYTLLNPDLYVTAAKLKVRSGGDKQNSFVEEETDWSNWNTIKEYNISGTGGKKERTMQFTVPQEKGWEVFTEIDSEEVIIPRTIKMTKAPHKVPPTEEVTHKSKAEINVDRRVSKKKPEYERDFQREIRIGRKKKGKKIGKEVSIKLPKEVQRSKDPAFYKD</sequence>
<proteinExistence type="predicted"/>
<name>A0A5K4FDP6_SCHMA</name>
<organism evidence="3 4">
    <name type="scientific">Schistosoma mansoni</name>
    <name type="common">Blood fluke</name>
    <dbReference type="NCBI Taxonomy" id="6183"/>
    <lineage>
        <taxon>Eukaryota</taxon>
        <taxon>Metazoa</taxon>
        <taxon>Spiralia</taxon>
        <taxon>Lophotrochozoa</taxon>
        <taxon>Platyhelminthes</taxon>
        <taxon>Trematoda</taxon>
        <taxon>Digenea</taxon>
        <taxon>Strigeidida</taxon>
        <taxon>Schistosomatoidea</taxon>
        <taxon>Schistosomatidae</taxon>
        <taxon>Schistosoma</taxon>
    </lineage>
</organism>
<accession>A0A5K4FDP6</accession>
<dbReference type="InParanoid" id="A0A5K4FDP6"/>
<feature type="chain" id="PRO_5024460232" evidence="2">
    <location>
        <begin position="30"/>
        <end position="178"/>
    </location>
</feature>
<feature type="signal peptide" evidence="2">
    <location>
        <begin position="1"/>
        <end position="29"/>
    </location>
</feature>
<evidence type="ECO:0000256" key="2">
    <source>
        <dbReference type="SAM" id="SignalP"/>
    </source>
</evidence>
<protein>
    <submittedName>
        <fullName evidence="4">Uncharacterized protein</fullName>
    </submittedName>
</protein>
<keyword evidence="2" id="KW-0732">Signal</keyword>
<dbReference type="WBParaSite" id="Smp_343230.1">
    <property type="protein sequence ID" value="Smp_343230.1"/>
    <property type="gene ID" value="Smp_343230"/>
</dbReference>
<feature type="region of interest" description="Disordered" evidence="1">
    <location>
        <begin position="105"/>
        <end position="137"/>
    </location>
</feature>